<evidence type="ECO:0000256" key="9">
    <source>
        <dbReference type="ARBA" id="ARBA00023268"/>
    </source>
</evidence>
<dbReference type="GO" id="GO:0008658">
    <property type="term" value="F:penicillin binding"/>
    <property type="evidence" value="ECO:0007669"/>
    <property type="project" value="InterPro"/>
</dbReference>
<dbReference type="SUPFAM" id="SSF56601">
    <property type="entry name" value="beta-lactamase/transpeptidase-like"/>
    <property type="match status" value="1"/>
</dbReference>
<keyword evidence="9" id="KW-0511">Multifunctional enzyme</keyword>
<dbReference type="Gene3D" id="1.10.3810.10">
    <property type="entry name" value="Biosynthetic peptidoglycan transglycosylase-like"/>
    <property type="match status" value="1"/>
</dbReference>
<keyword evidence="4" id="KW-0121">Carboxypeptidase</keyword>
<dbReference type="InterPro" id="IPR036950">
    <property type="entry name" value="PBP_transglycosylase"/>
</dbReference>
<evidence type="ECO:0000256" key="5">
    <source>
        <dbReference type="ARBA" id="ARBA00022670"/>
    </source>
</evidence>
<dbReference type="InterPro" id="IPR050396">
    <property type="entry name" value="Glycosyltr_51/Transpeptidase"/>
</dbReference>
<evidence type="ECO:0000259" key="12">
    <source>
        <dbReference type="Pfam" id="PF00905"/>
    </source>
</evidence>
<evidence type="ECO:0000256" key="11">
    <source>
        <dbReference type="ARBA" id="ARBA00049902"/>
    </source>
</evidence>
<dbReference type="GO" id="GO:0008955">
    <property type="term" value="F:peptidoglycan glycosyltransferase activity"/>
    <property type="evidence" value="ECO:0007669"/>
    <property type="project" value="UniProtKB-EC"/>
</dbReference>
<protein>
    <recommendedName>
        <fullName evidence="10">peptidoglycan glycosyltransferase</fullName>
        <ecNumber evidence="10">2.4.99.28</ecNumber>
    </recommendedName>
</protein>
<reference evidence="15 16" key="1">
    <citation type="journal article" date="2013" name="Int. J. Syst. Evol. Microbiol.">
        <title>Marinicauda pacifica gen. nov., sp. nov., a prosthecate alphaproteobacterium of the family Hyphomonadaceae isolated from deep seawater.</title>
        <authorList>
            <person name="Zhang X.Y."/>
            <person name="Li G.W."/>
            <person name="Wang C.S."/>
            <person name="Zhang Y.J."/>
            <person name="Xu X.W."/>
            <person name="Li H."/>
            <person name="Liu A."/>
            <person name="Liu C."/>
            <person name="Xie B.B."/>
            <person name="Qin Q.L."/>
            <person name="Xu Z."/>
            <person name="Chen X.L."/>
            <person name="Zhou B.C."/>
            <person name="Zhang Y.Z."/>
        </authorList>
    </citation>
    <scope>NUCLEOTIDE SEQUENCE [LARGE SCALE GENOMIC DNA]</scope>
    <source>
        <strain evidence="15 16">P-1 km-3</strain>
    </source>
</reference>
<dbReference type="InterPro" id="IPR011815">
    <property type="entry name" value="PBP_1c"/>
</dbReference>
<evidence type="ECO:0000256" key="1">
    <source>
        <dbReference type="ARBA" id="ARBA00004752"/>
    </source>
</evidence>
<comment type="caution">
    <text evidence="15">The sequence shown here is derived from an EMBL/GenBank/DDBJ whole genome shotgun (WGS) entry which is preliminary data.</text>
</comment>
<dbReference type="EC" id="2.4.99.28" evidence="10"/>
<feature type="domain" description="Glycosyl transferase family 51" evidence="13">
    <location>
        <begin position="58"/>
        <end position="225"/>
    </location>
</feature>
<dbReference type="UniPathway" id="UPA00219"/>
<evidence type="ECO:0000256" key="6">
    <source>
        <dbReference type="ARBA" id="ARBA00022676"/>
    </source>
</evidence>
<dbReference type="InterPro" id="IPR023346">
    <property type="entry name" value="Lysozyme-like_dom_sf"/>
</dbReference>
<dbReference type="AlphaFoldDB" id="A0A4S2HBQ4"/>
<evidence type="ECO:0000313" key="16">
    <source>
        <dbReference type="Proteomes" id="UP000305451"/>
    </source>
</evidence>
<comment type="similarity">
    <text evidence="2">In the C-terminal section; belongs to the transpeptidase family.</text>
</comment>
<accession>A0A4S2HBQ4</accession>
<comment type="catalytic activity">
    <reaction evidence="11">
        <text>[GlcNAc-(1-&gt;4)-Mur2Ac(oyl-L-Ala-gamma-D-Glu-L-Lys-D-Ala-D-Ala)](n)-di-trans,octa-cis-undecaprenyl diphosphate + beta-D-GlcNAc-(1-&gt;4)-Mur2Ac(oyl-L-Ala-gamma-D-Glu-L-Lys-D-Ala-D-Ala)-di-trans,octa-cis-undecaprenyl diphosphate = [GlcNAc-(1-&gt;4)-Mur2Ac(oyl-L-Ala-gamma-D-Glu-L-Lys-D-Ala-D-Ala)](n+1)-di-trans,octa-cis-undecaprenyl diphosphate + di-trans,octa-cis-undecaprenyl diphosphate + H(+)</text>
        <dbReference type="Rhea" id="RHEA:23708"/>
        <dbReference type="Rhea" id="RHEA-COMP:9602"/>
        <dbReference type="Rhea" id="RHEA-COMP:9603"/>
        <dbReference type="ChEBI" id="CHEBI:15378"/>
        <dbReference type="ChEBI" id="CHEBI:58405"/>
        <dbReference type="ChEBI" id="CHEBI:60033"/>
        <dbReference type="ChEBI" id="CHEBI:78435"/>
        <dbReference type="EC" id="2.4.99.28"/>
    </reaction>
</comment>
<evidence type="ECO:0000256" key="10">
    <source>
        <dbReference type="ARBA" id="ARBA00044770"/>
    </source>
</evidence>
<dbReference type="GO" id="GO:0030288">
    <property type="term" value="C:outer membrane-bounded periplasmic space"/>
    <property type="evidence" value="ECO:0007669"/>
    <property type="project" value="TreeGrafter"/>
</dbReference>
<dbReference type="GO" id="GO:0009252">
    <property type="term" value="P:peptidoglycan biosynthetic process"/>
    <property type="evidence" value="ECO:0007669"/>
    <property type="project" value="UniProtKB-UniPathway"/>
</dbReference>
<dbReference type="Pfam" id="PF00905">
    <property type="entry name" value="Transpeptidase"/>
    <property type="match status" value="1"/>
</dbReference>
<dbReference type="InterPro" id="IPR012338">
    <property type="entry name" value="Beta-lactam/transpept-like"/>
</dbReference>
<evidence type="ECO:0000256" key="3">
    <source>
        <dbReference type="ARBA" id="ARBA00007739"/>
    </source>
</evidence>
<feature type="domain" description="Penicillin-binding C-terminal" evidence="14">
    <location>
        <begin position="599"/>
        <end position="678"/>
    </location>
</feature>
<dbReference type="Proteomes" id="UP000305451">
    <property type="component" value="Unassembled WGS sequence"/>
</dbReference>
<dbReference type="NCBIfam" id="TIGR02073">
    <property type="entry name" value="PBP_1c"/>
    <property type="match status" value="1"/>
</dbReference>
<evidence type="ECO:0000256" key="2">
    <source>
        <dbReference type="ARBA" id="ARBA00007090"/>
    </source>
</evidence>
<comment type="similarity">
    <text evidence="3">In the N-terminal section; belongs to the glycosyltransferase 51 family.</text>
</comment>
<dbReference type="PANTHER" id="PTHR32282:SF15">
    <property type="entry name" value="PENICILLIN-BINDING PROTEIN 1C"/>
    <property type="match status" value="1"/>
</dbReference>
<organism evidence="15 16">
    <name type="scientific">Marinicauda pacifica</name>
    <dbReference type="NCBI Taxonomy" id="1133559"/>
    <lineage>
        <taxon>Bacteria</taxon>
        <taxon>Pseudomonadati</taxon>
        <taxon>Pseudomonadota</taxon>
        <taxon>Alphaproteobacteria</taxon>
        <taxon>Maricaulales</taxon>
        <taxon>Maricaulaceae</taxon>
        <taxon>Marinicauda</taxon>
    </lineage>
</organism>
<evidence type="ECO:0000256" key="7">
    <source>
        <dbReference type="ARBA" id="ARBA00022679"/>
    </source>
</evidence>
<dbReference type="EMBL" id="SRXV01000002">
    <property type="protein sequence ID" value="TGY93395.1"/>
    <property type="molecule type" value="Genomic_DNA"/>
</dbReference>
<dbReference type="Gene3D" id="3.40.710.10">
    <property type="entry name" value="DD-peptidase/beta-lactamase superfamily"/>
    <property type="match status" value="1"/>
</dbReference>
<dbReference type="Pfam" id="PF00912">
    <property type="entry name" value="Transgly"/>
    <property type="match status" value="1"/>
</dbReference>
<keyword evidence="8" id="KW-0378">Hydrolase</keyword>
<comment type="pathway">
    <text evidence="1">Cell wall biogenesis; peptidoglycan biosynthesis.</text>
</comment>
<keyword evidence="5" id="KW-0645">Protease</keyword>
<evidence type="ECO:0000259" key="14">
    <source>
        <dbReference type="Pfam" id="PF06832"/>
    </source>
</evidence>
<proteinExistence type="inferred from homology"/>
<name>A0A4S2HBQ4_9PROT</name>
<sequence>MTRAGWRLGAGIAIGLAVVLLTVAALDALFPPPIERGRTVSTVVADREGRALRAFPVEDGRWRLAADLDRIDPDFIEALVAVEDERFYRHPGVDPLAVGRAAASAIGAGRIVSGASTITMQTARLLEPRPRHLGSKLIEMMRAVQLERRLSKREILELYLTLTPYGGNLEGVRAASWAWFGREPDALTPDQIALLIALPQAPEARRPDLRPDNAIAARARILTRMTAYGLIEAGRASEAADEPAPVRHAFPFDAWHASDTVRALDPDAAELRSTLDRRMQSELEGLAMSVAERAGPGVQVSLLAVEIDGRAVRAAVGSAGRDRAGGWIDLTDRARSPGSTLKPLIYAMAFDDGIAAPGTRIEDLPRRFASYRPENFDRTFRGEVTVAEALQHSLNVPAVHLLDVVGANRFGAALEFAGGHPVLPDSHGTDVGLALALGGLGLSVRELAVLYAALGDEGVARPLSWTQDAAEARRGEAGARLVSSESAREVLDILSDAPAPPGRMPAGLSLDAPRIAFKTGTSYGFRDAWSAGVSGGYAIVVWIGRPDGAPRPGVTGREAALPVLFDTFDIVARLDPGFDRARTGPHDTPAAPVSLARFQPGARPPQILFPPDGAEVWMDGEERGFVLSARGEGALSWYVEGAPVARDAGGAPVWLPDGPGFYAVSVVDPAGRETRARVRVRTPGQG</sequence>
<dbReference type="GO" id="GO:0006508">
    <property type="term" value="P:proteolysis"/>
    <property type="evidence" value="ECO:0007669"/>
    <property type="project" value="UniProtKB-KW"/>
</dbReference>
<feature type="domain" description="Penicillin-binding protein transpeptidase" evidence="12">
    <location>
        <begin position="330"/>
        <end position="526"/>
    </location>
</feature>
<gene>
    <name evidence="15" type="primary">pbpC</name>
    <name evidence="15" type="ORF">E5162_09060</name>
</gene>
<dbReference type="PANTHER" id="PTHR32282">
    <property type="entry name" value="BINDING PROTEIN TRANSPEPTIDASE, PUTATIVE-RELATED"/>
    <property type="match status" value="1"/>
</dbReference>
<dbReference type="Pfam" id="PF06832">
    <property type="entry name" value="BiPBP_C"/>
    <property type="match status" value="1"/>
</dbReference>
<keyword evidence="16" id="KW-1185">Reference proteome</keyword>
<dbReference type="GO" id="GO:0004180">
    <property type="term" value="F:carboxypeptidase activity"/>
    <property type="evidence" value="ECO:0007669"/>
    <property type="project" value="UniProtKB-KW"/>
</dbReference>
<evidence type="ECO:0000256" key="4">
    <source>
        <dbReference type="ARBA" id="ARBA00022645"/>
    </source>
</evidence>
<keyword evidence="6" id="KW-0328">Glycosyltransferase</keyword>
<dbReference type="OrthoDB" id="9766909at2"/>
<dbReference type="InterPro" id="IPR001264">
    <property type="entry name" value="Glyco_trans_51"/>
</dbReference>
<evidence type="ECO:0000256" key="8">
    <source>
        <dbReference type="ARBA" id="ARBA00022801"/>
    </source>
</evidence>
<keyword evidence="7" id="KW-0808">Transferase</keyword>
<dbReference type="InterPro" id="IPR001460">
    <property type="entry name" value="PCN-bd_Tpept"/>
</dbReference>
<evidence type="ECO:0000313" key="15">
    <source>
        <dbReference type="EMBL" id="TGY93395.1"/>
    </source>
</evidence>
<evidence type="ECO:0000259" key="13">
    <source>
        <dbReference type="Pfam" id="PF00912"/>
    </source>
</evidence>
<dbReference type="InterPro" id="IPR009647">
    <property type="entry name" value="PBP_C"/>
</dbReference>
<dbReference type="SUPFAM" id="SSF53955">
    <property type="entry name" value="Lysozyme-like"/>
    <property type="match status" value="1"/>
</dbReference>